<dbReference type="AlphaFoldDB" id="A0A1M6FQ56"/>
<dbReference type="GO" id="GO:0003677">
    <property type="term" value="F:DNA binding"/>
    <property type="evidence" value="ECO:0007669"/>
    <property type="project" value="InterPro"/>
</dbReference>
<dbReference type="Gene3D" id="2.60.120.260">
    <property type="entry name" value="Galactose-binding domain-like"/>
    <property type="match status" value="1"/>
</dbReference>
<dbReference type="CDD" id="cd00093">
    <property type="entry name" value="HTH_XRE"/>
    <property type="match status" value="1"/>
</dbReference>
<evidence type="ECO:0000259" key="1">
    <source>
        <dbReference type="PROSITE" id="PS50943"/>
    </source>
</evidence>
<dbReference type="Pfam" id="PF01381">
    <property type="entry name" value="HTH_3"/>
    <property type="match status" value="1"/>
</dbReference>
<dbReference type="InterPro" id="IPR001387">
    <property type="entry name" value="Cro/C1-type_HTH"/>
</dbReference>
<dbReference type="Proteomes" id="UP000184488">
    <property type="component" value="Unassembled WGS sequence"/>
</dbReference>
<keyword evidence="3" id="KW-1185">Reference proteome</keyword>
<dbReference type="EMBL" id="FQZI01000004">
    <property type="protein sequence ID" value="SHI99827.1"/>
    <property type="molecule type" value="Genomic_DNA"/>
</dbReference>
<dbReference type="OrthoDB" id="5379939at2"/>
<dbReference type="InterPro" id="IPR010982">
    <property type="entry name" value="Lambda_DNA-bd_dom_sf"/>
</dbReference>
<dbReference type="STRING" id="415425.SAMN05444363_2285"/>
<proteinExistence type="predicted"/>
<dbReference type="RefSeq" id="WP_073311553.1">
    <property type="nucleotide sequence ID" value="NZ_FQZI01000004.1"/>
</dbReference>
<dbReference type="SMART" id="SM00530">
    <property type="entry name" value="HTH_XRE"/>
    <property type="match status" value="1"/>
</dbReference>
<sequence length="286" mass="32671">MNQPELGKKILELRLSKGLTQNELADKCNVSLRTIQRIELAEVTPRSFTVKSIFSVLEYDFYNSNFPIVNEKMSSNTNWVKDLFNLKKNTMKKLSVLSIVLIVATVFLTRSESQAQNVNGWFKTGSKPKSYETVLNSSKSKTGKKCAYIMSIEDNIEGFGTLMQTCESRFYLGKRIKMTGYVKTENVKNWSGMWLRVDGVTDQGKRKTLSFDNMFNRSLKGDNDWVKCEIILNVPKDSKTLNYGVLLNGTGEVYFDRVSFEILGDISEDTTEKKMLEKPANIDFEE</sequence>
<organism evidence="2 3">
    <name type="scientific">Flavobacterium terrae</name>
    <dbReference type="NCBI Taxonomy" id="415425"/>
    <lineage>
        <taxon>Bacteria</taxon>
        <taxon>Pseudomonadati</taxon>
        <taxon>Bacteroidota</taxon>
        <taxon>Flavobacteriia</taxon>
        <taxon>Flavobacteriales</taxon>
        <taxon>Flavobacteriaceae</taxon>
        <taxon>Flavobacterium</taxon>
    </lineage>
</organism>
<evidence type="ECO:0000313" key="2">
    <source>
        <dbReference type="EMBL" id="SHI99827.1"/>
    </source>
</evidence>
<gene>
    <name evidence="2" type="ORF">SAMN05444363_2285</name>
</gene>
<name>A0A1M6FQ56_9FLAO</name>
<dbReference type="Gene3D" id="1.10.260.40">
    <property type="entry name" value="lambda repressor-like DNA-binding domains"/>
    <property type="match status" value="1"/>
</dbReference>
<reference evidence="3" key="1">
    <citation type="submission" date="2016-11" db="EMBL/GenBank/DDBJ databases">
        <authorList>
            <person name="Varghese N."/>
            <person name="Submissions S."/>
        </authorList>
    </citation>
    <scope>NUCLEOTIDE SEQUENCE [LARGE SCALE GENOMIC DNA]</scope>
    <source>
        <strain evidence="3">DSM 18829</strain>
    </source>
</reference>
<dbReference type="PROSITE" id="PS50943">
    <property type="entry name" value="HTH_CROC1"/>
    <property type="match status" value="1"/>
</dbReference>
<accession>A0A1M6FQ56</accession>
<dbReference type="SUPFAM" id="SSF47413">
    <property type="entry name" value="lambda repressor-like DNA-binding domains"/>
    <property type="match status" value="1"/>
</dbReference>
<evidence type="ECO:0000313" key="3">
    <source>
        <dbReference type="Proteomes" id="UP000184488"/>
    </source>
</evidence>
<feature type="domain" description="HTH cro/C1-type" evidence="1">
    <location>
        <begin position="10"/>
        <end position="64"/>
    </location>
</feature>
<protein>
    <submittedName>
        <fullName evidence="2">Helix-turn-helix</fullName>
    </submittedName>
</protein>